<feature type="compositionally biased region" description="Acidic residues" evidence="3">
    <location>
        <begin position="29"/>
        <end position="41"/>
    </location>
</feature>
<evidence type="ECO:0000256" key="3">
    <source>
        <dbReference type="SAM" id="MobiDB-lite"/>
    </source>
</evidence>
<comment type="similarity">
    <text evidence="1">Belongs to the GeBP family.</text>
</comment>
<dbReference type="InterPro" id="IPR007592">
    <property type="entry name" value="GEBP"/>
</dbReference>
<evidence type="ECO:0000313" key="5">
    <source>
        <dbReference type="Proteomes" id="UP000827889"/>
    </source>
</evidence>
<gene>
    <name evidence="6" type="primary">LOC115727193</name>
</gene>
<organism evidence="5 6">
    <name type="scientific">Rhodamnia argentea</name>
    <dbReference type="NCBI Taxonomy" id="178133"/>
    <lineage>
        <taxon>Eukaryota</taxon>
        <taxon>Viridiplantae</taxon>
        <taxon>Streptophyta</taxon>
        <taxon>Embryophyta</taxon>
        <taxon>Tracheophyta</taxon>
        <taxon>Spermatophyta</taxon>
        <taxon>Magnoliopsida</taxon>
        <taxon>eudicotyledons</taxon>
        <taxon>Gunneridae</taxon>
        <taxon>Pentapetalae</taxon>
        <taxon>rosids</taxon>
        <taxon>malvids</taxon>
        <taxon>Myrtales</taxon>
        <taxon>Myrtaceae</taxon>
        <taxon>Myrtoideae</taxon>
        <taxon>Myrteae</taxon>
        <taxon>Australasian group</taxon>
        <taxon>Rhodamnia</taxon>
    </lineage>
</organism>
<feature type="domain" description="Glabrous enhancer-binding protein-like DBD" evidence="4">
    <location>
        <begin position="61"/>
        <end position="149"/>
    </location>
</feature>
<dbReference type="PANTHER" id="PTHR31662">
    <property type="entry name" value="BNAANNG10740D PROTEIN-RELATED"/>
    <property type="match status" value="1"/>
</dbReference>
<proteinExistence type="inferred from homology"/>
<dbReference type="Proteomes" id="UP000827889">
    <property type="component" value="Chromosome 3"/>
</dbReference>
<evidence type="ECO:0000256" key="1">
    <source>
        <dbReference type="ARBA" id="ARBA00010820"/>
    </source>
</evidence>
<dbReference type="GO" id="GO:0006355">
    <property type="term" value="P:regulation of DNA-templated transcription"/>
    <property type="evidence" value="ECO:0007669"/>
    <property type="project" value="InterPro"/>
</dbReference>
<sequence length="272" mass="31714">MESPPAFPSLEDEASQVTQAREEDREAAPGEEEEEEDYDGEEAAKSRKRTRAKNGRDPTRKAWSKADELRVLRRLLEFSAQKKENPVYDWDDIYKFIRSDLETFYTKDQVRRKVHTLKNNYRDRVKLGKKKQAMSPDELAAYGLSRKLWRDEVKGESSARDHGNDETDRGDRMDLAALKAELLMFDQMPKGMDSGFLDEIKRFYVTGVDEEFLRAGLGLIERKQRAELDEKRRKLRMAELAALVERAELIRLALEAILEAYESRKLLSVMFR</sequence>
<dbReference type="InterPro" id="IPR053932">
    <property type="entry name" value="GeBP-like_DBD"/>
</dbReference>
<feature type="region of interest" description="Disordered" evidence="3">
    <location>
        <begin position="1"/>
        <end position="62"/>
    </location>
</feature>
<dbReference type="AlphaFoldDB" id="A0A8B8MT20"/>
<dbReference type="GeneID" id="115727193"/>
<reference evidence="6" key="1">
    <citation type="submission" date="2025-08" db="UniProtKB">
        <authorList>
            <consortium name="RefSeq"/>
        </authorList>
    </citation>
    <scope>IDENTIFICATION</scope>
    <source>
        <tissue evidence="6">Leaf</tissue>
    </source>
</reference>
<evidence type="ECO:0000259" key="4">
    <source>
        <dbReference type="Pfam" id="PF04504"/>
    </source>
</evidence>
<evidence type="ECO:0000256" key="2">
    <source>
        <dbReference type="SAM" id="Coils"/>
    </source>
</evidence>
<dbReference type="RefSeq" id="XP_030513223.2">
    <property type="nucleotide sequence ID" value="XM_030657363.2"/>
</dbReference>
<dbReference type="GO" id="GO:0005634">
    <property type="term" value="C:nucleus"/>
    <property type="evidence" value="ECO:0007669"/>
    <property type="project" value="TreeGrafter"/>
</dbReference>
<dbReference type="Pfam" id="PF04504">
    <property type="entry name" value="GeBP-like_DBD"/>
    <property type="match status" value="1"/>
</dbReference>
<feature type="coiled-coil region" evidence="2">
    <location>
        <begin position="221"/>
        <end position="264"/>
    </location>
</feature>
<evidence type="ECO:0000313" key="6">
    <source>
        <dbReference type="RefSeq" id="XP_030513223.2"/>
    </source>
</evidence>
<accession>A0A8B8MT20</accession>
<protein>
    <submittedName>
        <fullName evidence="6">GLABROUS1 enhancer-binding protein-like</fullName>
    </submittedName>
</protein>
<name>A0A8B8MT20_9MYRT</name>
<dbReference type="KEGG" id="rarg:115727193"/>
<keyword evidence="2" id="KW-0175">Coiled coil</keyword>
<dbReference type="PANTHER" id="PTHR31662:SF1">
    <property type="entry name" value="OS01G0249900 PROTEIN"/>
    <property type="match status" value="1"/>
</dbReference>
<keyword evidence="5" id="KW-1185">Reference proteome</keyword>